<comment type="caution">
    <text evidence="2">The sequence shown here is derived from an EMBL/GenBank/DDBJ whole genome shotgun (WGS) entry which is preliminary data.</text>
</comment>
<name>A0A392Q197_9FABA</name>
<feature type="non-terminal residue" evidence="2">
    <location>
        <position position="35"/>
    </location>
</feature>
<evidence type="ECO:0000313" key="3">
    <source>
        <dbReference type="Proteomes" id="UP000265520"/>
    </source>
</evidence>
<feature type="signal peptide" evidence="1">
    <location>
        <begin position="1"/>
        <end position="16"/>
    </location>
</feature>
<protein>
    <submittedName>
        <fullName evidence="2">Uncharacterized protein</fullName>
    </submittedName>
</protein>
<reference evidence="2 3" key="1">
    <citation type="journal article" date="2018" name="Front. Plant Sci.">
        <title>Red Clover (Trifolium pratense) and Zigzag Clover (T. medium) - A Picture of Genomic Similarities and Differences.</title>
        <authorList>
            <person name="Dluhosova J."/>
            <person name="Istvanek J."/>
            <person name="Nedelnik J."/>
            <person name="Repkova J."/>
        </authorList>
    </citation>
    <scope>NUCLEOTIDE SEQUENCE [LARGE SCALE GENOMIC DNA]</scope>
    <source>
        <strain evidence="3">cv. 10/8</strain>
        <tissue evidence="2">Leaf</tissue>
    </source>
</reference>
<sequence>MRWWWWLEVSLYLVDLLRVGVDFLETDCELGLTCL</sequence>
<proteinExistence type="predicted"/>
<keyword evidence="3" id="KW-1185">Reference proteome</keyword>
<accession>A0A392Q197</accession>
<evidence type="ECO:0000256" key="1">
    <source>
        <dbReference type="SAM" id="SignalP"/>
    </source>
</evidence>
<organism evidence="2 3">
    <name type="scientific">Trifolium medium</name>
    <dbReference type="NCBI Taxonomy" id="97028"/>
    <lineage>
        <taxon>Eukaryota</taxon>
        <taxon>Viridiplantae</taxon>
        <taxon>Streptophyta</taxon>
        <taxon>Embryophyta</taxon>
        <taxon>Tracheophyta</taxon>
        <taxon>Spermatophyta</taxon>
        <taxon>Magnoliopsida</taxon>
        <taxon>eudicotyledons</taxon>
        <taxon>Gunneridae</taxon>
        <taxon>Pentapetalae</taxon>
        <taxon>rosids</taxon>
        <taxon>fabids</taxon>
        <taxon>Fabales</taxon>
        <taxon>Fabaceae</taxon>
        <taxon>Papilionoideae</taxon>
        <taxon>50 kb inversion clade</taxon>
        <taxon>NPAAA clade</taxon>
        <taxon>Hologalegina</taxon>
        <taxon>IRL clade</taxon>
        <taxon>Trifolieae</taxon>
        <taxon>Trifolium</taxon>
    </lineage>
</organism>
<dbReference type="EMBL" id="LXQA010106464">
    <property type="protein sequence ID" value="MCI17662.1"/>
    <property type="molecule type" value="Genomic_DNA"/>
</dbReference>
<dbReference type="AlphaFoldDB" id="A0A392Q197"/>
<evidence type="ECO:0000313" key="2">
    <source>
        <dbReference type="EMBL" id="MCI17662.1"/>
    </source>
</evidence>
<keyword evidence="1" id="KW-0732">Signal</keyword>
<feature type="chain" id="PRO_5017394181" evidence="1">
    <location>
        <begin position="17"/>
        <end position="35"/>
    </location>
</feature>
<dbReference type="Proteomes" id="UP000265520">
    <property type="component" value="Unassembled WGS sequence"/>
</dbReference>